<keyword evidence="1" id="KW-1133">Transmembrane helix</keyword>
<gene>
    <name evidence="2" type="ORF">GGR24_001252</name>
</gene>
<evidence type="ECO:0000313" key="2">
    <source>
        <dbReference type="EMBL" id="MBB3972619.1"/>
    </source>
</evidence>
<proteinExistence type="predicted"/>
<keyword evidence="1" id="KW-0472">Membrane</keyword>
<organism evidence="2 3">
    <name type="scientific">Hansschlegelia beijingensis</name>
    <dbReference type="NCBI Taxonomy" id="1133344"/>
    <lineage>
        <taxon>Bacteria</taxon>
        <taxon>Pseudomonadati</taxon>
        <taxon>Pseudomonadota</taxon>
        <taxon>Alphaproteobacteria</taxon>
        <taxon>Hyphomicrobiales</taxon>
        <taxon>Methylopilaceae</taxon>
        <taxon>Hansschlegelia</taxon>
    </lineage>
</organism>
<evidence type="ECO:0000256" key="1">
    <source>
        <dbReference type="SAM" id="Phobius"/>
    </source>
</evidence>
<evidence type="ECO:0000313" key="3">
    <source>
        <dbReference type="Proteomes" id="UP000528964"/>
    </source>
</evidence>
<feature type="transmembrane region" description="Helical" evidence="1">
    <location>
        <begin position="70"/>
        <end position="89"/>
    </location>
</feature>
<keyword evidence="1" id="KW-0812">Transmembrane</keyword>
<sequence>MAEQADPNVNHRPAVADLRRTVDELTRRVSRINGRPRHMSHRLFEDDDDLTTTVRAGAARARETVGQHPGLAALGLAAAAGAVIAIAMYSKERQRSSRFWWD</sequence>
<dbReference type="Proteomes" id="UP000528964">
    <property type="component" value="Unassembled WGS sequence"/>
</dbReference>
<dbReference type="AlphaFoldDB" id="A0A7W6GGD7"/>
<name>A0A7W6GGD7_9HYPH</name>
<dbReference type="EMBL" id="JACIDR010000001">
    <property type="protein sequence ID" value="MBB3972619.1"/>
    <property type="molecule type" value="Genomic_DNA"/>
</dbReference>
<comment type="caution">
    <text evidence="2">The sequence shown here is derived from an EMBL/GenBank/DDBJ whole genome shotgun (WGS) entry which is preliminary data.</text>
</comment>
<accession>A0A7W6GGD7</accession>
<dbReference type="RefSeq" id="WP_183394397.1">
    <property type="nucleotide sequence ID" value="NZ_JACIDR010000001.1"/>
</dbReference>
<reference evidence="2 3" key="1">
    <citation type="submission" date="2020-08" db="EMBL/GenBank/DDBJ databases">
        <title>Genomic Encyclopedia of Type Strains, Phase IV (KMG-IV): sequencing the most valuable type-strain genomes for metagenomic binning, comparative biology and taxonomic classification.</title>
        <authorList>
            <person name="Goeker M."/>
        </authorList>
    </citation>
    <scope>NUCLEOTIDE SEQUENCE [LARGE SCALE GENOMIC DNA]</scope>
    <source>
        <strain evidence="2 3">DSM 25481</strain>
    </source>
</reference>
<keyword evidence="3" id="KW-1185">Reference proteome</keyword>
<protein>
    <submittedName>
        <fullName evidence="2">ElaB/YqjD/DUF883 family membrane-anchored ribosome-binding protein</fullName>
    </submittedName>
</protein>